<feature type="region of interest" description="Disordered" evidence="8">
    <location>
        <begin position="1"/>
        <end position="30"/>
    </location>
</feature>
<dbReference type="EMBL" id="BAABGN010000005">
    <property type="protein sequence ID" value="GAA4421165.1"/>
    <property type="molecule type" value="Genomic_DNA"/>
</dbReference>
<dbReference type="CDD" id="cd06261">
    <property type="entry name" value="TM_PBP2"/>
    <property type="match status" value="1"/>
</dbReference>
<evidence type="ECO:0000256" key="3">
    <source>
        <dbReference type="ARBA" id="ARBA00022475"/>
    </source>
</evidence>
<organism evidence="10 11">
    <name type="scientific">Georgenia halophila</name>
    <dbReference type="NCBI Taxonomy" id="620889"/>
    <lineage>
        <taxon>Bacteria</taxon>
        <taxon>Bacillati</taxon>
        <taxon>Actinomycetota</taxon>
        <taxon>Actinomycetes</taxon>
        <taxon>Micrococcales</taxon>
        <taxon>Bogoriellaceae</taxon>
        <taxon>Georgenia</taxon>
    </lineage>
</organism>
<comment type="subcellular location">
    <subcellularLocation>
        <location evidence="1 7">Cell membrane</location>
        <topology evidence="1 7">Multi-pass membrane protein</topology>
    </subcellularLocation>
</comment>
<dbReference type="InterPro" id="IPR000515">
    <property type="entry name" value="MetI-like"/>
</dbReference>
<dbReference type="Pfam" id="PF00528">
    <property type="entry name" value="BPD_transp_1"/>
    <property type="match status" value="1"/>
</dbReference>
<gene>
    <name evidence="10" type="ORF">GCM10023169_13750</name>
</gene>
<sequence>MSRDVATSDLARQKAAPVLPADQPSSRRPKRRGRDYGLVILAAPAVILLLIFAYGPMAGLVVAFQDFNVADGVFGSPWAGLENFEFFFTSGKAGQILWNTLFLNTLFLGATLLSGIILALMLNEIRGRMTKRIFQSIIFVPYFVSPIVVSIFLQAFLAGPGGRGGLVNDFFNLFSWPQVSWYTEPGPWPWILTVVKVWQLGGYMSVIFLAAITSIPEEVYEAGVIDGASRAQMALRITTPLLKPTAAILLVLGVGRIFYGDFATIYAIVGDNGTLFETTDVIDTYVFRALRTFGDFGTTAAIGLFQSVVGFVLVVIATLVQRKYARETAIL</sequence>
<feature type="transmembrane region" description="Helical" evidence="7">
    <location>
        <begin position="246"/>
        <end position="269"/>
    </location>
</feature>
<feature type="transmembrane region" description="Helical" evidence="7">
    <location>
        <begin position="133"/>
        <end position="157"/>
    </location>
</feature>
<comment type="similarity">
    <text evidence="7">Belongs to the binding-protein-dependent transport system permease family.</text>
</comment>
<evidence type="ECO:0000256" key="4">
    <source>
        <dbReference type="ARBA" id="ARBA00022692"/>
    </source>
</evidence>
<name>A0ABP8L1V8_9MICO</name>
<dbReference type="PANTHER" id="PTHR30193:SF44">
    <property type="entry name" value="LACTOSE TRANSPORT SYSTEM PERMEASE PROTEIN LACF"/>
    <property type="match status" value="1"/>
</dbReference>
<evidence type="ECO:0000256" key="2">
    <source>
        <dbReference type="ARBA" id="ARBA00022448"/>
    </source>
</evidence>
<evidence type="ECO:0000256" key="5">
    <source>
        <dbReference type="ARBA" id="ARBA00022989"/>
    </source>
</evidence>
<feature type="transmembrane region" description="Helical" evidence="7">
    <location>
        <begin position="96"/>
        <end position="121"/>
    </location>
</feature>
<feature type="transmembrane region" description="Helical" evidence="7">
    <location>
        <begin position="300"/>
        <end position="320"/>
    </location>
</feature>
<feature type="transmembrane region" description="Helical" evidence="7">
    <location>
        <begin position="36"/>
        <end position="55"/>
    </location>
</feature>
<keyword evidence="5 7" id="KW-1133">Transmembrane helix</keyword>
<proteinExistence type="inferred from homology"/>
<keyword evidence="3" id="KW-1003">Cell membrane</keyword>
<evidence type="ECO:0000256" key="7">
    <source>
        <dbReference type="RuleBase" id="RU363032"/>
    </source>
</evidence>
<keyword evidence="6 7" id="KW-0472">Membrane</keyword>
<dbReference type="InterPro" id="IPR035906">
    <property type="entry name" value="MetI-like_sf"/>
</dbReference>
<evidence type="ECO:0000256" key="6">
    <source>
        <dbReference type="ARBA" id="ARBA00023136"/>
    </source>
</evidence>
<evidence type="ECO:0000313" key="10">
    <source>
        <dbReference type="EMBL" id="GAA4421165.1"/>
    </source>
</evidence>
<evidence type="ECO:0000259" key="9">
    <source>
        <dbReference type="PROSITE" id="PS50928"/>
    </source>
</evidence>
<keyword evidence="11" id="KW-1185">Reference proteome</keyword>
<dbReference type="PANTHER" id="PTHR30193">
    <property type="entry name" value="ABC TRANSPORTER PERMEASE PROTEIN"/>
    <property type="match status" value="1"/>
</dbReference>
<feature type="transmembrane region" description="Helical" evidence="7">
    <location>
        <begin position="190"/>
        <end position="212"/>
    </location>
</feature>
<protein>
    <submittedName>
        <fullName evidence="10">Sugar ABC transporter permease</fullName>
    </submittedName>
</protein>
<reference evidence="11" key="1">
    <citation type="journal article" date="2019" name="Int. J. Syst. Evol. Microbiol.">
        <title>The Global Catalogue of Microorganisms (GCM) 10K type strain sequencing project: providing services to taxonomists for standard genome sequencing and annotation.</title>
        <authorList>
            <consortium name="The Broad Institute Genomics Platform"/>
            <consortium name="The Broad Institute Genome Sequencing Center for Infectious Disease"/>
            <person name="Wu L."/>
            <person name="Ma J."/>
        </authorList>
    </citation>
    <scope>NUCLEOTIDE SEQUENCE [LARGE SCALE GENOMIC DNA]</scope>
    <source>
        <strain evidence="11">JCM 17810</strain>
    </source>
</reference>
<keyword evidence="4 7" id="KW-0812">Transmembrane</keyword>
<dbReference type="PROSITE" id="PS50928">
    <property type="entry name" value="ABC_TM1"/>
    <property type="match status" value="1"/>
</dbReference>
<evidence type="ECO:0000313" key="11">
    <source>
        <dbReference type="Proteomes" id="UP001500622"/>
    </source>
</evidence>
<evidence type="ECO:0000256" key="1">
    <source>
        <dbReference type="ARBA" id="ARBA00004651"/>
    </source>
</evidence>
<feature type="domain" description="ABC transmembrane type-1" evidence="9">
    <location>
        <begin position="97"/>
        <end position="317"/>
    </location>
</feature>
<dbReference type="InterPro" id="IPR051393">
    <property type="entry name" value="ABC_transporter_permease"/>
</dbReference>
<dbReference type="Proteomes" id="UP001500622">
    <property type="component" value="Unassembled WGS sequence"/>
</dbReference>
<comment type="caution">
    <text evidence="10">The sequence shown here is derived from an EMBL/GenBank/DDBJ whole genome shotgun (WGS) entry which is preliminary data.</text>
</comment>
<evidence type="ECO:0000256" key="8">
    <source>
        <dbReference type="SAM" id="MobiDB-lite"/>
    </source>
</evidence>
<dbReference type="Gene3D" id="1.10.3720.10">
    <property type="entry name" value="MetI-like"/>
    <property type="match status" value="1"/>
</dbReference>
<dbReference type="SUPFAM" id="SSF161098">
    <property type="entry name" value="MetI-like"/>
    <property type="match status" value="1"/>
</dbReference>
<keyword evidence="2 7" id="KW-0813">Transport</keyword>
<accession>A0ABP8L1V8</accession>